<gene>
    <name evidence="10" type="ORF">ECPE_LOCUS11144</name>
</gene>
<evidence type="ECO:0000313" key="10">
    <source>
        <dbReference type="EMBL" id="VDP88117.1"/>
    </source>
</evidence>
<accession>A0A183AW09</accession>
<feature type="binding site" evidence="9">
    <location>
        <position position="107"/>
    </location>
    <ligand>
        <name>Fe cation</name>
        <dbReference type="ChEBI" id="CHEBI:24875"/>
        <label>1</label>
    </ligand>
</feature>
<evidence type="ECO:0000256" key="1">
    <source>
        <dbReference type="ARBA" id="ARBA00000068"/>
    </source>
</evidence>
<feature type="binding site" evidence="9">
    <location>
        <position position="74"/>
    </location>
    <ligand>
        <name>Fe cation</name>
        <dbReference type="ChEBI" id="CHEBI:24875"/>
        <label>1</label>
    </ligand>
</feature>
<feature type="binding site" evidence="9">
    <location>
        <position position="73"/>
    </location>
    <ligand>
        <name>Fe cation</name>
        <dbReference type="ChEBI" id="CHEBI:24875"/>
        <label>1</label>
    </ligand>
</feature>
<dbReference type="WBParaSite" id="ECPE_0001117801-mRNA-1">
    <property type="protein sequence ID" value="ECPE_0001117801-mRNA-1"/>
    <property type="gene ID" value="ECPE_0001117801"/>
</dbReference>
<feature type="binding site" evidence="9">
    <location>
        <position position="254"/>
    </location>
    <ligand>
        <name>Fe cation</name>
        <dbReference type="ChEBI" id="CHEBI:24875"/>
        <label>2</label>
    </ligand>
</feature>
<dbReference type="SUPFAM" id="SSF48371">
    <property type="entry name" value="ARM repeat"/>
    <property type="match status" value="1"/>
</dbReference>
<evidence type="ECO:0000256" key="2">
    <source>
        <dbReference type="ARBA" id="ARBA00005041"/>
    </source>
</evidence>
<dbReference type="HAMAP" id="MF_03101">
    <property type="entry name" value="Deoxyhypusine_hydroxylase"/>
    <property type="match status" value="1"/>
</dbReference>
<evidence type="ECO:0000256" key="4">
    <source>
        <dbReference type="ARBA" id="ARBA00022737"/>
    </source>
</evidence>
<dbReference type="UniPathway" id="UPA00354"/>
<keyword evidence="11" id="KW-1185">Reference proteome</keyword>
<keyword evidence="4" id="KW-0677">Repeat</keyword>
<evidence type="ECO:0000256" key="6">
    <source>
        <dbReference type="ARBA" id="ARBA00023004"/>
    </source>
</evidence>
<dbReference type="GO" id="GO:0046872">
    <property type="term" value="F:metal ion binding"/>
    <property type="evidence" value="ECO:0007669"/>
    <property type="project" value="UniProtKB-KW"/>
</dbReference>
<keyword evidence="3 9" id="KW-0479">Metal-binding</keyword>
<evidence type="ECO:0000256" key="7">
    <source>
        <dbReference type="ARBA" id="ARBA00023033"/>
    </source>
</evidence>
<sequence length="356" mass="39192">MPASGPFSKMPVPETTLREWAKCVMNPEATLVERSRALWGLRHAGEKLAISLIGEFLCDVVEPSPVADALLQHEAAYCLGQRGDPEAVPILIAVMRDNRHHPVVRHEAAEALAALCGSPGVDMDQVERELKLFVDGDVTELAETCKVGLGRISWLRNEGSKAHESEIGLQFFPFTIDPAPPLDSSETTDPDGQKLSDIMMDSEQDLFIRYRALFCLRDRILHAKLAQNAEELERLAHLIALGLRAPGSKLLRHEVAFVLGQLALIETVPKLVECVQETHEHSMVRHEAVEALGAVLGQTTTEDGDLEKPCIKSAREVLQVGLKDPEPLVRESCVLALDIADYVSSNTQFQYAFVPS</sequence>
<dbReference type="InterPro" id="IPR027517">
    <property type="entry name" value="Deoxyhypusine_hydroxylase"/>
</dbReference>
<proteinExistence type="inferred from homology"/>
<evidence type="ECO:0000313" key="11">
    <source>
        <dbReference type="Proteomes" id="UP000272942"/>
    </source>
</evidence>
<dbReference type="Proteomes" id="UP000272942">
    <property type="component" value="Unassembled WGS sequence"/>
</dbReference>
<organism evidence="12">
    <name type="scientific">Echinostoma caproni</name>
    <dbReference type="NCBI Taxonomy" id="27848"/>
    <lineage>
        <taxon>Eukaryota</taxon>
        <taxon>Metazoa</taxon>
        <taxon>Spiralia</taxon>
        <taxon>Lophotrochozoa</taxon>
        <taxon>Platyhelminthes</taxon>
        <taxon>Trematoda</taxon>
        <taxon>Digenea</taxon>
        <taxon>Plagiorchiida</taxon>
        <taxon>Echinostomata</taxon>
        <taxon>Echinostomatoidea</taxon>
        <taxon>Echinostomatidae</taxon>
        <taxon>Echinostoma</taxon>
    </lineage>
</organism>
<dbReference type="InterPro" id="IPR016024">
    <property type="entry name" value="ARM-type_fold"/>
</dbReference>
<comment type="similarity">
    <text evidence="9">Belongs to the deoxyhypusine hydroxylase family.</text>
</comment>
<feature type="binding site" evidence="9">
    <location>
        <position position="106"/>
    </location>
    <ligand>
        <name>Fe cation</name>
        <dbReference type="ChEBI" id="CHEBI:24875"/>
        <label>1</label>
    </ligand>
</feature>
<dbReference type="OrthoDB" id="421002at2759"/>
<keyword evidence="8 9" id="KW-0386">Hypusine biosynthesis</keyword>
<comment type="catalytic activity">
    <reaction evidence="1 9">
        <text>[eIF5A protein]-deoxyhypusine + AH2 + O2 = [eIF5A protein]-hypusine + A + H2O</text>
        <dbReference type="Rhea" id="RHEA:14101"/>
        <dbReference type="Rhea" id="RHEA-COMP:10144"/>
        <dbReference type="Rhea" id="RHEA-COMP:12592"/>
        <dbReference type="ChEBI" id="CHEBI:13193"/>
        <dbReference type="ChEBI" id="CHEBI:15377"/>
        <dbReference type="ChEBI" id="CHEBI:15379"/>
        <dbReference type="ChEBI" id="CHEBI:17499"/>
        <dbReference type="ChEBI" id="CHEBI:82657"/>
        <dbReference type="ChEBI" id="CHEBI:91175"/>
        <dbReference type="EC" id="1.14.99.29"/>
    </reaction>
</comment>
<comment type="function">
    <text evidence="9">Catalyzes the hydroxylation of the N(6)-(4-aminobutyl)-L-lysine intermediate to form hypusine, an essential post-translational modification only found in mature eIF-5A factor.</text>
</comment>
<evidence type="ECO:0000256" key="3">
    <source>
        <dbReference type="ARBA" id="ARBA00022723"/>
    </source>
</evidence>
<dbReference type="SMART" id="SM00567">
    <property type="entry name" value="EZ_HEAT"/>
    <property type="match status" value="5"/>
</dbReference>
<keyword evidence="5 9" id="KW-0560">Oxidoreductase</keyword>
<dbReference type="GO" id="GO:0019135">
    <property type="term" value="F:deoxyhypusine monooxygenase activity"/>
    <property type="evidence" value="ECO:0007669"/>
    <property type="project" value="UniProtKB-UniRule"/>
</dbReference>
<evidence type="ECO:0000313" key="12">
    <source>
        <dbReference type="WBParaSite" id="ECPE_0001117801-mRNA-1"/>
    </source>
</evidence>
<dbReference type="InterPro" id="IPR004155">
    <property type="entry name" value="PBS_lyase_HEAT"/>
</dbReference>
<keyword evidence="7 9" id="KW-0503">Monooxygenase</keyword>
<evidence type="ECO:0000256" key="5">
    <source>
        <dbReference type="ARBA" id="ARBA00023002"/>
    </source>
</evidence>
<dbReference type="EC" id="1.14.99.29" evidence="9"/>
<reference evidence="12" key="1">
    <citation type="submission" date="2016-06" db="UniProtKB">
        <authorList>
            <consortium name="WormBaseParasite"/>
        </authorList>
    </citation>
    <scope>IDENTIFICATION</scope>
</reference>
<keyword evidence="6 9" id="KW-0408">Iron</keyword>
<reference evidence="10 11" key="2">
    <citation type="submission" date="2018-11" db="EMBL/GenBank/DDBJ databases">
        <authorList>
            <consortium name="Pathogen Informatics"/>
        </authorList>
    </citation>
    <scope>NUCLEOTIDE SEQUENCE [LARGE SCALE GENOMIC DNA]</scope>
    <source>
        <strain evidence="10 11">Egypt</strain>
    </source>
</reference>
<feature type="binding site" evidence="9">
    <location>
        <position position="287"/>
    </location>
    <ligand>
        <name>Fe cation</name>
        <dbReference type="ChEBI" id="CHEBI:24875"/>
        <label>2</label>
    </ligand>
</feature>
<dbReference type="EMBL" id="UZAN01050278">
    <property type="protein sequence ID" value="VDP88117.1"/>
    <property type="molecule type" value="Genomic_DNA"/>
</dbReference>
<evidence type="ECO:0000256" key="8">
    <source>
        <dbReference type="ARBA" id="ARBA00023256"/>
    </source>
</evidence>
<comment type="pathway">
    <text evidence="2 9">Protein modification; eIF5A hypusination.</text>
</comment>
<name>A0A183AW09_9TREM</name>
<dbReference type="PANTHER" id="PTHR12697">
    <property type="entry name" value="PBS LYASE HEAT-LIKE PROTEIN"/>
    <property type="match status" value="1"/>
</dbReference>
<dbReference type="PANTHER" id="PTHR12697:SF5">
    <property type="entry name" value="DEOXYHYPUSINE HYDROXYLASE"/>
    <property type="match status" value="1"/>
</dbReference>
<dbReference type="AlphaFoldDB" id="A0A183AW09"/>
<feature type="binding site" evidence="9">
    <location>
        <position position="286"/>
    </location>
    <ligand>
        <name>Fe cation</name>
        <dbReference type="ChEBI" id="CHEBI:24875"/>
        <label>2</label>
    </ligand>
</feature>
<evidence type="ECO:0000256" key="9">
    <source>
        <dbReference type="HAMAP-Rule" id="MF_03101"/>
    </source>
</evidence>
<dbReference type="Gene3D" id="1.25.10.10">
    <property type="entry name" value="Leucine-rich Repeat Variant"/>
    <property type="match status" value="2"/>
</dbReference>
<dbReference type="InterPro" id="IPR011989">
    <property type="entry name" value="ARM-like"/>
</dbReference>
<dbReference type="Pfam" id="PF13646">
    <property type="entry name" value="HEAT_2"/>
    <property type="match status" value="1"/>
</dbReference>
<protein>
    <recommendedName>
        <fullName evidence="9">Deoxyhypusine hydroxylase</fullName>
        <shortName evidence="9">DOHH</shortName>
        <ecNumber evidence="9">1.14.99.29</ecNumber>
    </recommendedName>
    <alternativeName>
        <fullName evidence="9">Deoxyhypusine dioxygenase</fullName>
    </alternativeName>
    <alternativeName>
        <fullName evidence="9">Deoxyhypusine monooxygenase</fullName>
    </alternativeName>
</protein>
<feature type="binding site" evidence="9">
    <location>
        <position position="253"/>
    </location>
    <ligand>
        <name>Fe cation</name>
        <dbReference type="ChEBI" id="CHEBI:24875"/>
        <label>2</label>
    </ligand>
</feature>
<comment type="cofactor">
    <cofactor evidence="9">
        <name>Fe(2+)</name>
        <dbReference type="ChEBI" id="CHEBI:29033"/>
    </cofactor>
    <text evidence="9">Binds 2 Fe(2+) ions per subunit.</text>
</comment>